<evidence type="ECO:0000256" key="1">
    <source>
        <dbReference type="SAM" id="Phobius"/>
    </source>
</evidence>
<name>A0ABP5B2Z2_9ACTN</name>
<dbReference type="Proteomes" id="UP001501612">
    <property type="component" value="Unassembled WGS sequence"/>
</dbReference>
<comment type="caution">
    <text evidence="2">The sequence shown here is derived from an EMBL/GenBank/DDBJ whole genome shotgun (WGS) entry which is preliminary data.</text>
</comment>
<evidence type="ECO:0000313" key="3">
    <source>
        <dbReference type="Proteomes" id="UP001501612"/>
    </source>
</evidence>
<dbReference type="RefSeq" id="WP_344008779.1">
    <property type="nucleotide sequence ID" value="NZ_BAAAMY010000010.1"/>
</dbReference>
<feature type="transmembrane region" description="Helical" evidence="1">
    <location>
        <begin position="86"/>
        <end position="106"/>
    </location>
</feature>
<keyword evidence="3" id="KW-1185">Reference proteome</keyword>
<evidence type="ECO:0000313" key="2">
    <source>
        <dbReference type="EMBL" id="GAA1928826.1"/>
    </source>
</evidence>
<organism evidence="2 3">
    <name type="scientific">Nocardioides lentus</name>
    <dbReference type="NCBI Taxonomy" id="338077"/>
    <lineage>
        <taxon>Bacteria</taxon>
        <taxon>Bacillati</taxon>
        <taxon>Actinomycetota</taxon>
        <taxon>Actinomycetes</taxon>
        <taxon>Propionibacteriales</taxon>
        <taxon>Nocardioidaceae</taxon>
        <taxon>Nocardioides</taxon>
    </lineage>
</organism>
<feature type="transmembrane region" description="Helical" evidence="1">
    <location>
        <begin position="46"/>
        <end position="65"/>
    </location>
</feature>
<protein>
    <recommendedName>
        <fullName evidence="4">Integral membrane protein</fullName>
    </recommendedName>
</protein>
<proteinExistence type="predicted"/>
<gene>
    <name evidence="2" type="ORF">GCM10009737_33440</name>
</gene>
<evidence type="ECO:0008006" key="4">
    <source>
        <dbReference type="Google" id="ProtNLM"/>
    </source>
</evidence>
<keyword evidence="1" id="KW-0812">Transmembrane</keyword>
<feature type="transmembrane region" description="Helical" evidence="1">
    <location>
        <begin position="231"/>
        <end position="251"/>
    </location>
</feature>
<accession>A0ABP5B2Z2</accession>
<feature type="transmembrane region" description="Helical" evidence="1">
    <location>
        <begin position="132"/>
        <end position="154"/>
    </location>
</feature>
<reference evidence="3" key="1">
    <citation type="journal article" date="2019" name="Int. J. Syst. Evol. Microbiol.">
        <title>The Global Catalogue of Microorganisms (GCM) 10K type strain sequencing project: providing services to taxonomists for standard genome sequencing and annotation.</title>
        <authorList>
            <consortium name="The Broad Institute Genomics Platform"/>
            <consortium name="The Broad Institute Genome Sequencing Center for Infectious Disease"/>
            <person name="Wu L."/>
            <person name="Ma J."/>
        </authorList>
    </citation>
    <scope>NUCLEOTIDE SEQUENCE [LARGE SCALE GENOMIC DNA]</scope>
    <source>
        <strain evidence="3">JCM 14046</strain>
    </source>
</reference>
<dbReference type="EMBL" id="BAAAMY010000010">
    <property type="protein sequence ID" value="GAA1928826.1"/>
    <property type="molecule type" value="Genomic_DNA"/>
</dbReference>
<keyword evidence="1" id="KW-0472">Membrane</keyword>
<keyword evidence="1" id="KW-1133">Transmembrane helix</keyword>
<feature type="transmembrane region" description="Helical" evidence="1">
    <location>
        <begin position="187"/>
        <end position="211"/>
    </location>
</feature>
<sequence length="254" mass="26012">MVWLALLLLGVAVVDLVRGRWSAPVVPELVGALVVPLLGVLVGAGPRDIVVLLGASAVVVAWSLAVRRATGHAGGTGDTDRPVDAALALTVLAVGVTLALLLSPLADEVAGPFRRWAAALPWDAAADDPDRLLMVAAVAAVQLSTANLVVRLVLGATRTAAPQLVDSAEHPAVELKGGRLLGPMERLVILGLGLAGEVTAASIVIAAKGLLRWPELSSRREQVAIHALTEYFLVGSFVSWSLALGSLALVASAG</sequence>